<keyword evidence="2" id="KW-1185">Reference proteome</keyword>
<reference evidence="1" key="1">
    <citation type="submission" date="2021-01" db="EMBL/GenBank/DDBJ databases">
        <authorList>
            <consortium name="Genoscope - CEA"/>
            <person name="William W."/>
        </authorList>
    </citation>
    <scope>NUCLEOTIDE SEQUENCE</scope>
</reference>
<protein>
    <submittedName>
        <fullName evidence="1">Uncharacterized protein</fullName>
    </submittedName>
</protein>
<gene>
    <name evidence="1" type="ORF">PPRIM_AZ9-3.1.T1440031</name>
</gene>
<proteinExistence type="predicted"/>
<dbReference type="AlphaFoldDB" id="A0A8S1Q557"/>
<dbReference type="Proteomes" id="UP000688137">
    <property type="component" value="Unassembled WGS sequence"/>
</dbReference>
<dbReference type="EMBL" id="CAJJDM010000148">
    <property type="protein sequence ID" value="CAD8110403.1"/>
    <property type="molecule type" value="Genomic_DNA"/>
</dbReference>
<sequence length="402" mass="47393">MKELQKYQKKDPINGEIIKKSATLSLTLFNQDENIDVIEECTVVYSQYLRVKGTETIDNAKQACDQNNFIEAQRLLDNMMIQIQKNNNKVVYKCIGIIQDLNQAKQASQKIQYNNFGSKQLCQMIVNNYAQGGINSIFTLRKLNIDIYIHYFIIKSLQNYIIIELFYCCLQFSHYNLQRLRKEKFLDNLNEHNQKFWSNEFNVIVNFRIFSLKFQRQNHFNYNSQDYSEFLIYLIEQNPIEQYFDICFDYSLLFEYFPKMADSRQQNVGPYDPCSVPKGGLNQKERIILPLKFICPSDCVCQSKVERNWHHKKCGNPSFITDYGDILCKNHLTDCPGYFIKDASFQCNKAAESNTWYQHKSMSQLFDALSKAIQVAENDLSDDKVTQFSKNLINQIQTRWYT</sequence>
<name>A0A8S1Q557_PARPR</name>
<organism evidence="1 2">
    <name type="scientific">Paramecium primaurelia</name>
    <dbReference type="NCBI Taxonomy" id="5886"/>
    <lineage>
        <taxon>Eukaryota</taxon>
        <taxon>Sar</taxon>
        <taxon>Alveolata</taxon>
        <taxon>Ciliophora</taxon>
        <taxon>Intramacronucleata</taxon>
        <taxon>Oligohymenophorea</taxon>
        <taxon>Peniculida</taxon>
        <taxon>Parameciidae</taxon>
        <taxon>Paramecium</taxon>
    </lineage>
</organism>
<evidence type="ECO:0000313" key="1">
    <source>
        <dbReference type="EMBL" id="CAD8110403.1"/>
    </source>
</evidence>
<comment type="caution">
    <text evidence="1">The sequence shown here is derived from an EMBL/GenBank/DDBJ whole genome shotgun (WGS) entry which is preliminary data.</text>
</comment>
<evidence type="ECO:0000313" key="2">
    <source>
        <dbReference type="Proteomes" id="UP000688137"/>
    </source>
</evidence>
<accession>A0A8S1Q557</accession>